<dbReference type="Proteomes" id="UP000008064">
    <property type="component" value="Unassembled WGS sequence"/>
</dbReference>
<evidence type="ECO:0000259" key="5">
    <source>
        <dbReference type="SMART" id="SM00835"/>
    </source>
</evidence>
<organism>
    <name type="scientific">Serpula lacrymans var. lacrymans (strain S7.9)</name>
    <name type="common">Dry rot fungus</name>
    <dbReference type="NCBI Taxonomy" id="578457"/>
    <lineage>
        <taxon>Eukaryota</taxon>
        <taxon>Fungi</taxon>
        <taxon>Dikarya</taxon>
        <taxon>Basidiomycota</taxon>
        <taxon>Agaricomycotina</taxon>
        <taxon>Agaricomycetes</taxon>
        <taxon>Agaricomycetidae</taxon>
        <taxon>Boletales</taxon>
        <taxon>Coniophorineae</taxon>
        <taxon>Serpulaceae</taxon>
        <taxon>Serpula</taxon>
    </lineage>
</organism>
<dbReference type="CDD" id="cd20305">
    <property type="entry name" value="cupin_OxDC_C"/>
    <property type="match status" value="1"/>
</dbReference>
<dbReference type="RefSeq" id="XP_007323317.1">
    <property type="nucleotide sequence ID" value="XM_007323255.1"/>
</dbReference>
<evidence type="ECO:0000256" key="2">
    <source>
        <dbReference type="PIRSR" id="PIRSR617774-1"/>
    </source>
</evidence>
<dbReference type="PANTHER" id="PTHR35848">
    <property type="entry name" value="OXALATE-BINDING PROTEIN"/>
    <property type="match status" value="1"/>
</dbReference>
<dbReference type="Pfam" id="PF00190">
    <property type="entry name" value="Cupin_1"/>
    <property type="match status" value="2"/>
</dbReference>
<protein>
    <submittedName>
        <fullName evidence="6">Putative oxalate decarboxylase/oxidase</fullName>
    </submittedName>
</protein>
<evidence type="ECO:0000256" key="3">
    <source>
        <dbReference type="PIRSR" id="PIRSR617774-2"/>
    </source>
</evidence>
<feature type="binding site" evidence="3">
    <location>
        <position position="140"/>
    </location>
    <ligand>
        <name>Mn(2+)</name>
        <dbReference type="ChEBI" id="CHEBI:29035"/>
        <label>1</label>
    </ligand>
</feature>
<evidence type="ECO:0000313" key="6">
    <source>
        <dbReference type="EMBL" id="EGO19882.1"/>
    </source>
</evidence>
<dbReference type="InterPro" id="IPR011051">
    <property type="entry name" value="RmlC_Cupin_sf"/>
</dbReference>
<reference evidence="6" key="1">
    <citation type="submission" date="2011-04" db="EMBL/GenBank/DDBJ databases">
        <title>Evolution of plant cell wall degrading machinery underlies the functional diversity of forest fungi.</title>
        <authorList>
            <consortium name="US DOE Joint Genome Institute (JGI-PGF)"/>
            <person name="Eastwood D.C."/>
            <person name="Floudas D."/>
            <person name="Binder M."/>
            <person name="Majcherczyk A."/>
            <person name="Schneider P."/>
            <person name="Aerts A."/>
            <person name="Asiegbu F.O."/>
            <person name="Baker S.E."/>
            <person name="Barry K."/>
            <person name="Bendiksby M."/>
            <person name="Blumentritt M."/>
            <person name="Coutinho P.M."/>
            <person name="Cullen D."/>
            <person name="Cullen D."/>
            <person name="Gathman A."/>
            <person name="Goodell B."/>
            <person name="Henrissat B."/>
            <person name="Ihrmark K."/>
            <person name="Kauserud H."/>
            <person name="Kohler A."/>
            <person name="LaButti K."/>
            <person name="Lapidus A."/>
            <person name="Lavin J.L."/>
            <person name="Lee Y.-H."/>
            <person name="Lindquist E."/>
            <person name="Lilly W."/>
            <person name="Lucas S."/>
            <person name="Morin E."/>
            <person name="Murat C."/>
            <person name="Oguiza J.A."/>
            <person name="Park J."/>
            <person name="Pisabarro A.G."/>
            <person name="Riley R."/>
            <person name="Rosling A."/>
            <person name="Salamov A."/>
            <person name="Schmidt O."/>
            <person name="Schmutz J."/>
            <person name="Skrede I."/>
            <person name="Stenlid J."/>
            <person name="Wiebenga A."/>
            <person name="Xie X."/>
            <person name="Kues U."/>
            <person name="Hibbett D.S."/>
            <person name="Hoffmeister D."/>
            <person name="Hogberg N."/>
            <person name="Martin F."/>
            <person name="Grigoriev I.V."/>
            <person name="Watkinson S.C."/>
        </authorList>
    </citation>
    <scope>NUCLEOTIDE SEQUENCE</scope>
    <source>
        <strain evidence="6">S7.9</strain>
    </source>
</reference>
<accession>F8PAP4</accession>
<dbReference type="AlphaFoldDB" id="F8PAP4"/>
<gene>
    <name evidence="6" type="ORF">SERLADRAFT_442700</name>
</gene>
<comment type="cofactor">
    <cofactor evidence="3">
        <name>Mn(2+)</name>
        <dbReference type="ChEBI" id="CHEBI:29035"/>
    </cofactor>
    <text evidence="3">Binds 2 manganese ions per subunit.</text>
</comment>
<dbReference type="InterPro" id="IPR017774">
    <property type="entry name" value="Bicupin_oxalate_deCO2ase/Oxase"/>
</dbReference>
<proteinExistence type="predicted"/>
<evidence type="ECO:0000256" key="4">
    <source>
        <dbReference type="SAM" id="MobiDB-lite"/>
    </source>
</evidence>
<feature type="binding site" evidence="3">
    <location>
        <position position="101"/>
    </location>
    <ligand>
        <name>Mn(2+)</name>
        <dbReference type="ChEBI" id="CHEBI:29035"/>
        <label>1</label>
    </ligand>
</feature>
<dbReference type="NCBIfam" id="TIGR03404">
    <property type="entry name" value="bicupin_oxalic"/>
    <property type="match status" value="1"/>
</dbReference>
<feature type="active site" description="Proton donor" evidence="2">
    <location>
        <position position="334"/>
    </location>
</feature>
<dbReference type="HOGENOM" id="CLU_030515_1_1_1"/>
<feature type="binding site" evidence="3">
    <location>
        <position position="274"/>
    </location>
    <ligand>
        <name>Mn(2+)</name>
        <dbReference type="ChEBI" id="CHEBI:29035"/>
        <label>2</label>
    </ligand>
</feature>
<evidence type="ECO:0000256" key="1">
    <source>
        <dbReference type="ARBA" id="ARBA00022723"/>
    </source>
</evidence>
<dbReference type="InterPro" id="IPR006045">
    <property type="entry name" value="Cupin_1"/>
</dbReference>
<dbReference type="SUPFAM" id="SSF51182">
    <property type="entry name" value="RmlC-like cupins"/>
    <property type="match status" value="1"/>
</dbReference>
<feature type="domain" description="Cupin type-1" evidence="5">
    <location>
        <begin position="51"/>
        <end position="193"/>
    </location>
</feature>
<dbReference type="GeneID" id="18815772"/>
<feature type="binding site" evidence="3">
    <location>
        <position position="279"/>
    </location>
    <ligand>
        <name>Mn(2+)</name>
        <dbReference type="ChEBI" id="CHEBI:29035"/>
        <label>2</label>
    </ligand>
</feature>
<feature type="domain" description="Cupin type-1" evidence="5">
    <location>
        <begin position="227"/>
        <end position="370"/>
    </location>
</feature>
<dbReference type="KEGG" id="sla:SERLADRAFT_442700"/>
<keyword evidence="1 3" id="KW-0479">Metal-binding</keyword>
<sequence length="391" mass="44030">MSPPKPPIEPKQDSLGSNIIGPRNYDREKQATSLVRPPQTDHGTLPSLKWSFADSHTRIEEGGWARQTTVRELPSSVELAGVNMRLEEGAIRELHWHREAEWAYMLEGRSRFTVLDLDGGAYEADLQKGDIWYAPRGRPHSIQGIGPGGCEFMLVFDDGNFSEDETFLLSDWLSHTPKDVVAKNFRLDPAVFDHLSKKEKYIFRGEIPSPLPSIVNFVPKSKHRFTHSMLAQRPLKTPGGEVRITDTSNFPVSTTISAAHVIIEPHGLRELHWHPNADEWSFFIRGHARVTVFAGSGNARTFDYQAGDVGIVPRSLGHYVENTGGDGEEVEMLEVFRAPKFEDFSLEEWLKGSPGQMVLEHLNLHNHAEHGKKFMEALQKAKVKEAVKAKM</sequence>
<dbReference type="GO" id="GO:0033609">
    <property type="term" value="P:oxalate metabolic process"/>
    <property type="evidence" value="ECO:0007669"/>
    <property type="project" value="InterPro"/>
</dbReference>
<feature type="binding site" evidence="3">
    <location>
        <position position="95"/>
    </location>
    <ligand>
        <name>Mn(2+)</name>
        <dbReference type="ChEBI" id="CHEBI:29035"/>
        <label>1</label>
    </ligand>
</feature>
<dbReference type="SMART" id="SM00835">
    <property type="entry name" value="Cupin_1"/>
    <property type="match status" value="2"/>
</dbReference>
<dbReference type="InterPro" id="IPR014710">
    <property type="entry name" value="RmlC-like_jellyroll"/>
</dbReference>
<dbReference type="OrthoDB" id="10263073at2759"/>
<dbReference type="EMBL" id="GL945442">
    <property type="protein sequence ID" value="EGO19882.1"/>
    <property type="molecule type" value="Genomic_DNA"/>
</dbReference>
<keyword evidence="3" id="KW-0464">Manganese</keyword>
<dbReference type="Gene3D" id="2.60.120.10">
    <property type="entry name" value="Jelly Rolls"/>
    <property type="match status" value="2"/>
</dbReference>
<feature type="binding site" evidence="3">
    <location>
        <position position="97"/>
    </location>
    <ligand>
        <name>Mn(2+)</name>
        <dbReference type="ChEBI" id="CHEBI:29035"/>
        <label>1</label>
    </ligand>
</feature>
<name>F8PAP4_SERL9</name>
<dbReference type="InterPro" id="IPR051610">
    <property type="entry name" value="GPI/OXD"/>
</dbReference>
<feature type="region of interest" description="Disordered" evidence="4">
    <location>
        <begin position="1"/>
        <end position="48"/>
    </location>
</feature>
<dbReference type="PANTHER" id="PTHR35848:SF9">
    <property type="entry name" value="SLL1358 PROTEIN"/>
    <property type="match status" value="1"/>
</dbReference>
<dbReference type="CDD" id="cd20304">
    <property type="entry name" value="cupin_OxDC_N"/>
    <property type="match status" value="1"/>
</dbReference>
<dbReference type="GO" id="GO:0046872">
    <property type="term" value="F:metal ion binding"/>
    <property type="evidence" value="ECO:0007669"/>
    <property type="project" value="UniProtKB-KW"/>
</dbReference>
<feature type="binding site" evidence="3">
    <location>
        <position position="318"/>
    </location>
    <ligand>
        <name>Mn(2+)</name>
        <dbReference type="ChEBI" id="CHEBI:29035"/>
        <label>2</label>
    </ligand>
</feature>
<feature type="binding site" evidence="3">
    <location>
        <position position="272"/>
    </location>
    <ligand>
        <name>Mn(2+)</name>
        <dbReference type="ChEBI" id="CHEBI:29035"/>
        <label>2</label>
    </ligand>
</feature>